<feature type="transmembrane region" description="Helical" evidence="6">
    <location>
        <begin position="918"/>
        <end position="939"/>
    </location>
</feature>
<dbReference type="OrthoDB" id="7464126at2759"/>
<gene>
    <name evidence="8" type="ORF">PIIN_10282</name>
</gene>
<dbReference type="AlphaFoldDB" id="G4TY94"/>
<dbReference type="Pfam" id="PF24883">
    <property type="entry name" value="NPHP3_N"/>
    <property type="match status" value="1"/>
</dbReference>
<dbReference type="PROSITE" id="PS00678">
    <property type="entry name" value="WD_REPEATS_1"/>
    <property type="match status" value="1"/>
</dbReference>
<feature type="transmembrane region" description="Helical" evidence="6">
    <location>
        <begin position="1046"/>
        <end position="1063"/>
    </location>
</feature>
<dbReference type="CDD" id="cd21037">
    <property type="entry name" value="MLKL_NTD"/>
    <property type="match status" value="1"/>
</dbReference>
<evidence type="ECO:0000256" key="3">
    <source>
        <dbReference type="ARBA" id="ARBA00022737"/>
    </source>
</evidence>
<evidence type="ECO:0000256" key="5">
    <source>
        <dbReference type="SAM" id="MobiDB-lite"/>
    </source>
</evidence>
<dbReference type="GO" id="GO:0022857">
    <property type="term" value="F:transmembrane transporter activity"/>
    <property type="evidence" value="ECO:0007669"/>
    <property type="project" value="InterPro"/>
</dbReference>
<evidence type="ECO:0000256" key="1">
    <source>
        <dbReference type="ARBA" id="ARBA00004141"/>
    </source>
</evidence>
<sequence>MATLEPGKAKKSSESANPSPSSSIAESSSSKKQQVYNTVNAGLDVMANVAEGSDILAPLKAACKTTQSILGGIETNKEGWTDLRGRLEQFNNEMEKQITLIEAHPVADRAIRKTVQQPLTDYLEFLKGIQLRIADLQGTKRKKLGLFKAFSKVKIDAGEIRKFNLDIEDRHRQLMNALAVLTTLRIQALEETSKANMEKAKADADAAVILQLPTVDFVASSVHRACLKGTREAVLQMIWDWANNEQSDKPIFWLCDIAGSGKSTVAMSASERWQEEGTLGGRFFFSMASSEGSTVDKFCSTIARDLVHYTPQLAPHIAEAVKRNPSFMRSSLGEQFRTLITDPVRRQQRYVILVIDAVDECKCGSQRKKLLETLHTAVEECKSLKIFITSRPDPVVQSILGPLLIKARVEDRLHNVYYPDNVDDIATYIHWSLGGVLSPDKRQQLVAKAKGLFIWASTACQMLNGSTPWDTPENIYNELMSVDKAGEVDDVYSLIFERVDPKAQESMWKLLSLLIAAFEPLTVKELQNIFVHTKLRGDVNSLTQHLGSVLSVNQSTKLIQFRHPTLVEYLRRRSTTPSANNTTINPVDAHGQAASWCLNRLLSRTEGLKFNICQIESSFYLNRQIPNLEKRISEFIPRQLQYASSHWLFHVANTDDGWRSMLRKELKQITQITYALHWMEVLSFVRGVPRAMTGLRAIARCTRLEEETKNRISEMRRFIMAFSVPIQESAPHIYISGLPFTPKESRMHSEGVIKYKGGLTVTNGLEAMYSGFPTALRGHTLLVTAVAFSPDGTRIVSGSDDRTIRLWDTEIVATVNHSNMNDGEPLDSTPGEVLQGTPLRITIPGFNQCLLSQDGWVHSSNQLLFWVPPDNRHGLVYPHILAIPTTSPYRATRIDFTHFQCGTAWTNKDVGIVFNTCFFAEMIVWGFPSAFGVFLDAYLRDPRFANQRNARSLLPLTGNLTSGIMFCAGPFAHAVMYRYPQWRQHAMYLGAAICFTSLFAASFTTDIRYLVFYQGILYALGGVLLYNPCLSYMSEWFVVRRGFANGVIYAGTAVGGLILPPILPSVIERQGAAKALRMLAIVVGAFLLPALPFLKGRLPPARVQGPSTRLISERLFRNPEFHVALGMNTFQGFGYFVPLVWLPTFATEMKLSATNASIALAVLNGA</sequence>
<dbReference type="PROSITE" id="PS50082">
    <property type="entry name" value="WD_REPEATS_2"/>
    <property type="match status" value="1"/>
</dbReference>
<dbReference type="PANTHER" id="PTHR10039">
    <property type="entry name" value="AMELOGENIN"/>
    <property type="match status" value="1"/>
</dbReference>
<feature type="transmembrane region" description="Helical" evidence="6">
    <location>
        <begin position="985"/>
        <end position="1003"/>
    </location>
</feature>
<dbReference type="InterPro" id="IPR011047">
    <property type="entry name" value="Quinoprotein_ADH-like_sf"/>
</dbReference>
<dbReference type="SMART" id="SM00320">
    <property type="entry name" value="WD40"/>
    <property type="match status" value="1"/>
</dbReference>
<feature type="transmembrane region" description="Helical" evidence="6">
    <location>
        <begin position="1121"/>
        <end position="1142"/>
    </location>
</feature>
<dbReference type="Pfam" id="PF07690">
    <property type="entry name" value="MFS_1"/>
    <property type="match status" value="1"/>
</dbReference>
<dbReference type="InterPro" id="IPR001680">
    <property type="entry name" value="WD40_rpt"/>
</dbReference>
<feature type="domain" description="Nephrocystin 3-like N-terminal" evidence="7">
    <location>
        <begin position="235"/>
        <end position="391"/>
    </location>
</feature>
<dbReference type="InterPro" id="IPR011701">
    <property type="entry name" value="MFS"/>
</dbReference>
<reference evidence="8 9" key="1">
    <citation type="journal article" date="2011" name="PLoS Pathog.">
        <title>Endophytic Life Strategies Decoded by Genome and Transcriptome Analyses of the Mutualistic Root Symbiont Piriformospora indica.</title>
        <authorList>
            <person name="Zuccaro A."/>
            <person name="Lahrmann U."/>
            <person name="Guldener U."/>
            <person name="Langen G."/>
            <person name="Pfiffi S."/>
            <person name="Biedenkopf D."/>
            <person name="Wong P."/>
            <person name="Samans B."/>
            <person name="Grimm C."/>
            <person name="Basiewicz M."/>
            <person name="Murat C."/>
            <person name="Martin F."/>
            <person name="Kogel K.H."/>
        </authorList>
    </citation>
    <scope>NUCLEOTIDE SEQUENCE [LARGE SCALE GENOMIC DNA]</scope>
    <source>
        <strain evidence="8 9">DSM 11827</strain>
    </source>
</reference>
<keyword evidence="6" id="KW-1133">Transmembrane helix</keyword>
<name>G4TY94_SERID</name>
<dbReference type="InterPro" id="IPR019775">
    <property type="entry name" value="WD40_repeat_CS"/>
</dbReference>
<protein>
    <recommendedName>
        <fullName evidence="7">Nephrocystin 3-like N-terminal domain-containing protein</fullName>
    </recommendedName>
</protein>
<dbReference type="EMBL" id="CAFZ01000682">
    <property type="protein sequence ID" value="CCA76287.1"/>
    <property type="molecule type" value="Genomic_DNA"/>
</dbReference>
<organism evidence="8 9">
    <name type="scientific">Serendipita indica (strain DSM 11827)</name>
    <name type="common">Root endophyte fungus</name>
    <name type="synonym">Piriformospora indica</name>
    <dbReference type="NCBI Taxonomy" id="1109443"/>
    <lineage>
        <taxon>Eukaryota</taxon>
        <taxon>Fungi</taxon>
        <taxon>Dikarya</taxon>
        <taxon>Basidiomycota</taxon>
        <taxon>Agaricomycotina</taxon>
        <taxon>Agaricomycetes</taxon>
        <taxon>Sebacinales</taxon>
        <taxon>Serendipitaceae</taxon>
        <taxon>Serendipita</taxon>
    </lineage>
</organism>
<dbReference type="SUPFAM" id="SSF52540">
    <property type="entry name" value="P-loop containing nucleoside triphosphate hydrolases"/>
    <property type="match status" value="1"/>
</dbReference>
<dbReference type="Gene3D" id="3.40.50.300">
    <property type="entry name" value="P-loop containing nucleotide triphosphate hydrolases"/>
    <property type="match status" value="1"/>
</dbReference>
<feature type="transmembrane region" description="Helical" evidence="6">
    <location>
        <begin position="1075"/>
        <end position="1094"/>
    </location>
</feature>
<feature type="transmembrane region" description="Helical" evidence="6">
    <location>
        <begin position="1010"/>
        <end position="1026"/>
    </location>
</feature>
<dbReference type="GO" id="GO:0016020">
    <property type="term" value="C:membrane"/>
    <property type="evidence" value="ECO:0007669"/>
    <property type="project" value="UniProtKB-SubCell"/>
</dbReference>
<dbReference type="InterPro" id="IPR059179">
    <property type="entry name" value="MLKL-like_MCAfunc"/>
</dbReference>
<comment type="subcellular location">
    <subcellularLocation>
        <location evidence="1">Membrane</location>
        <topology evidence="1">Multi-pass membrane protein</topology>
    </subcellularLocation>
</comment>
<comment type="caution">
    <text evidence="8">The sequence shown here is derived from an EMBL/GenBank/DDBJ whole genome shotgun (WGS) entry which is preliminary data.</text>
</comment>
<keyword evidence="2 4" id="KW-0853">WD repeat</keyword>
<keyword evidence="6" id="KW-0472">Membrane</keyword>
<feature type="compositionally biased region" description="Low complexity" evidence="5">
    <location>
        <begin position="14"/>
        <end position="31"/>
    </location>
</feature>
<accession>G4TY94</accession>
<dbReference type="Gene3D" id="1.20.1250.20">
    <property type="entry name" value="MFS general substrate transporter like domains"/>
    <property type="match status" value="1"/>
</dbReference>
<feature type="region of interest" description="Disordered" evidence="5">
    <location>
        <begin position="1"/>
        <end position="31"/>
    </location>
</feature>
<dbReference type="InterPro" id="IPR036259">
    <property type="entry name" value="MFS_trans_sf"/>
</dbReference>
<feature type="transmembrane region" description="Helical" evidence="6">
    <location>
        <begin position="960"/>
        <end position="979"/>
    </location>
</feature>
<dbReference type="eggNOG" id="KOG2504">
    <property type="taxonomic scope" value="Eukaryota"/>
</dbReference>
<dbReference type="HOGENOM" id="CLU_000288_6_5_1"/>
<evidence type="ECO:0000256" key="4">
    <source>
        <dbReference type="PROSITE-ProRule" id="PRU00221"/>
    </source>
</evidence>
<dbReference type="InterPro" id="IPR015943">
    <property type="entry name" value="WD40/YVTN_repeat-like_dom_sf"/>
</dbReference>
<dbReference type="InterPro" id="IPR027417">
    <property type="entry name" value="P-loop_NTPase"/>
</dbReference>
<proteinExistence type="predicted"/>
<evidence type="ECO:0000259" key="7">
    <source>
        <dbReference type="Pfam" id="PF24883"/>
    </source>
</evidence>
<evidence type="ECO:0000256" key="6">
    <source>
        <dbReference type="SAM" id="Phobius"/>
    </source>
</evidence>
<keyword evidence="9" id="KW-1185">Reference proteome</keyword>
<keyword evidence="3" id="KW-0677">Repeat</keyword>
<dbReference type="InterPro" id="IPR056884">
    <property type="entry name" value="NPHP3-like_N"/>
</dbReference>
<evidence type="ECO:0000313" key="9">
    <source>
        <dbReference type="Proteomes" id="UP000007148"/>
    </source>
</evidence>
<dbReference type="Proteomes" id="UP000007148">
    <property type="component" value="Unassembled WGS sequence"/>
</dbReference>
<dbReference type="Gene3D" id="2.130.10.10">
    <property type="entry name" value="YVTN repeat-like/Quinoprotein amine dehydrogenase"/>
    <property type="match status" value="1"/>
</dbReference>
<evidence type="ECO:0000313" key="8">
    <source>
        <dbReference type="EMBL" id="CCA76287.1"/>
    </source>
</evidence>
<dbReference type="SUPFAM" id="SSF50998">
    <property type="entry name" value="Quinoprotein alcohol dehydrogenase-like"/>
    <property type="match status" value="1"/>
</dbReference>
<dbReference type="Pfam" id="PF00400">
    <property type="entry name" value="WD40"/>
    <property type="match status" value="1"/>
</dbReference>
<dbReference type="SUPFAM" id="SSF103473">
    <property type="entry name" value="MFS general substrate transporter"/>
    <property type="match status" value="1"/>
</dbReference>
<keyword evidence="6" id="KW-0812">Transmembrane</keyword>
<feature type="repeat" description="WD" evidence="4">
    <location>
        <begin position="776"/>
        <end position="810"/>
    </location>
</feature>
<dbReference type="InParanoid" id="G4TY94"/>
<evidence type="ECO:0000256" key="2">
    <source>
        <dbReference type="ARBA" id="ARBA00022574"/>
    </source>
</evidence>
<dbReference type="PROSITE" id="PS50294">
    <property type="entry name" value="WD_REPEATS_REGION"/>
    <property type="match status" value="1"/>
</dbReference>